<evidence type="ECO:0000313" key="2">
    <source>
        <dbReference type="Proteomes" id="UP001231370"/>
    </source>
</evidence>
<evidence type="ECO:0000313" key="1">
    <source>
        <dbReference type="EMBL" id="MDJ1179582.1"/>
    </source>
</evidence>
<comment type="caution">
    <text evidence="1">The sequence shown here is derived from an EMBL/GenBank/DDBJ whole genome shotgun (WGS) entry which is preliminary data.</text>
</comment>
<dbReference type="RefSeq" id="WP_283762887.1">
    <property type="nucleotide sequence ID" value="NZ_JAQPOK010000088.1"/>
</dbReference>
<proteinExistence type="predicted"/>
<gene>
    <name evidence="1" type="ORF">PJF56_11970</name>
</gene>
<dbReference type="Proteomes" id="UP001231370">
    <property type="component" value="Unassembled WGS sequence"/>
</dbReference>
<name>A0ABT7BK80_9CYAN</name>
<dbReference type="EMBL" id="JAQPOK010000088">
    <property type="protein sequence ID" value="MDJ1179582.1"/>
    <property type="molecule type" value="Genomic_DNA"/>
</dbReference>
<sequence length="168" mass="19037">MKTKYWRLGGLGAIAGLVLWVLPAWAELQRYQIIALVEALRVSAPQGQTAETLYGPWKIRPNNITRWSRWCLGEPVTPEAFATNLEQTREVLICIVGDVLAEEYATSAQDENLAIRRTAAWWVSGNANLYDQGDIAVYTNKVWESYEDFRNNPTDFYLPKSGISKPLD</sequence>
<organism evidence="1 2">
    <name type="scientific">Roseofilum halophilum BLCC-M91</name>
    <dbReference type="NCBI Taxonomy" id="3022259"/>
    <lineage>
        <taxon>Bacteria</taxon>
        <taxon>Bacillati</taxon>
        <taxon>Cyanobacteriota</taxon>
        <taxon>Cyanophyceae</taxon>
        <taxon>Desertifilales</taxon>
        <taxon>Desertifilaceae</taxon>
        <taxon>Roseofilum</taxon>
        <taxon>Roseofilum halophilum</taxon>
    </lineage>
</organism>
<reference evidence="1 2" key="1">
    <citation type="submission" date="2023-01" db="EMBL/GenBank/DDBJ databases">
        <title>Novel diversity within Roseofilum (Cyanobacteria; Desertifilaceae) from marine benthic mats with descriptions of four novel species.</title>
        <authorList>
            <person name="Wang Y."/>
            <person name="Berthold D.E."/>
            <person name="Hu J."/>
            <person name="Lefler F.W."/>
            <person name="Laughinghouse H.D. IV."/>
        </authorList>
    </citation>
    <scope>NUCLEOTIDE SEQUENCE [LARGE SCALE GENOMIC DNA]</scope>
    <source>
        <strain evidence="1 2">BLCC-M91</strain>
    </source>
</reference>
<keyword evidence="2" id="KW-1185">Reference proteome</keyword>
<protein>
    <submittedName>
        <fullName evidence="1">Uncharacterized protein</fullName>
    </submittedName>
</protein>
<accession>A0ABT7BK80</accession>